<sequence>MKIDTFISDMPSLPVSVGKVLEICNKPDVSPSDLNHVISLDPVLTGRILQLINSAYYGLGTHVTSLVRAITMLGINTVKNLALSTAILSTLPEYKGINGIDMEGYWRHCLCVGVTAKLLAVKKE</sequence>
<feature type="domain" description="HDOD" evidence="1">
    <location>
        <begin position="10"/>
        <end position="124"/>
    </location>
</feature>
<dbReference type="Pfam" id="PF08668">
    <property type="entry name" value="HDOD"/>
    <property type="match status" value="1"/>
</dbReference>
<protein>
    <submittedName>
        <fullName evidence="2">Metal-dependent phosphohydrolase</fullName>
    </submittedName>
</protein>
<evidence type="ECO:0000313" key="2">
    <source>
        <dbReference type="EMBL" id="AGS54411.1"/>
    </source>
</evidence>
<dbReference type="PROSITE" id="PS51833">
    <property type="entry name" value="HDOD"/>
    <property type="match status" value="1"/>
</dbReference>
<accession>A0A806KT33</accession>
<dbReference type="AlphaFoldDB" id="A0A806KT33"/>
<keyword evidence="2" id="KW-0378">Hydrolase</keyword>
<dbReference type="SUPFAM" id="SSF109604">
    <property type="entry name" value="HD-domain/PDEase-like"/>
    <property type="match status" value="1"/>
</dbReference>
<reference evidence="2" key="1">
    <citation type="submission" date="2012-03" db="EMBL/GenBank/DDBJ databases">
        <title>Functional metagenomics reveals considerable lignocellulase gene clusters in the gut microbiome of a wood-feeding higher termite.</title>
        <authorList>
            <person name="Liu N."/>
        </authorList>
    </citation>
    <scope>NUCLEOTIDE SEQUENCE</scope>
</reference>
<dbReference type="InterPro" id="IPR052340">
    <property type="entry name" value="RNase_Y/CdgJ"/>
</dbReference>
<name>A0A806KT33_9BACT</name>
<dbReference type="GO" id="GO:0016787">
    <property type="term" value="F:hydrolase activity"/>
    <property type="evidence" value="ECO:0007669"/>
    <property type="project" value="UniProtKB-KW"/>
</dbReference>
<dbReference type="PANTHER" id="PTHR33525:SF3">
    <property type="entry name" value="RIBONUCLEASE Y"/>
    <property type="match status" value="1"/>
</dbReference>
<dbReference type="PANTHER" id="PTHR33525">
    <property type="match status" value="1"/>
</dbReference>
<dbReference type="EMBL" id="JQ844297">
    <property type="protein sequence ID" value="AGS54411.1"/>
    <property type="molecule type" value="Genomic_DNA"/>
</dbReference>
<dbReference type="Gene3D" id="1.10.3210.10">
    <property type="entry name" value="Hypothetical protein af1432"/>
    <property type="match status" value="1"/>
</dbReference>
<proteinExistence type="predicted"/>
<evidence type="ECO:0000259" key="1">
    <source>
        <dbReference type="PROSITE" id="PS51833"/>
    </source>
</evidence>
<dbReference type="InterPro" id="IPR013976">
    <property type="entry name" value="HDOD"/>
</dbReference>
<organism evidence="2">
    <name type="scientific">uncultured bacterium contig00180</name>
    <dbReference type="NCBI Taxonomy" id="1181601"/>
    <lineage>
        <taxon>Bacteria</taxon>
        <taxon>environmental samples</taxon>
    </lineage>
</organism>